<evidence type="ECO:0000256" key="1">
    <source>
        <dbReference type="SAM" id="SignalP"/>
    </source>
</evidence>
<proteinExistence type="predicted"/>
<name>A0A8S9ZI25_9BILA</name>
<protein>
    <submittedName>
        <fullName evidence="2">Uncharacterized protein</fullName>
    </submittedName>
</protein>
<comment type="caution">
    <text evidence="2">The sequence shown here is derived from an EMBL/GenBank/DDBJ whole genome shotgun (WGS) entry which is preliminary data.</text>
</comment>
<reference evidence="2" key="1">
    <citation type="journal article" date="2020" name="Ecol. Evol.">
        <title>Genome structure and content of the rice root-knot nematode (Meloidogyne graminicola).</title>
        <authorList>
            <person name="Phan N.T."/>
            <person name="Danchin E.G.J."/>
            <person name="Klopp C."/>
            <person name="Perfus-Barbeoch L."/>
            <person name="Kozlowski D.K."/>
            <person name="Koutsovoulos G.D."/>
            <person name="Lopez-Roques C."/>
            <person name="Bouchez O."/>
            <person name="Zahm M."/>
            <person name="Besnard G."/>
            <person name="Bellafiore S."/>
        </authorList>
    </citation>
    <scope>NUCLEOTIDE SEQUENCE</scope>
    <source>
        <strain evidence="2">VN-18</strain>
    </source>
</reference>
<feature type="non-terminal residue" evidence="2">
    <location>
        <position position="215"/>
    </location>
</feature>
<organism evidence="2 3">
    <name type="scientific">Meloidogyne graminicola</name>
    <dbReference type="NCBI Taxonomy" id="189291"/>
    <lineage>
        <taxon>Eukaryota</taxon>
        <taxon>Metazoa</taxon>
        <taxon>Ecdysozoa</taxon>
        <taxon>Nematoda</taxon>
        <taxon>Chromadorea</taxon>
        <taxon>Rhabditida</taxon>
        <taxon>Tylenchina</taxon>
        <taxon>Tylenchomorpha</taxon>
        <taxon>Tylenchoidea</taxon>
        <taxon>Meloidogynidae</taxon>
        <taxon>Meloidogyninae</taxon>
        <taxon>Meloidogyne</taxon>
    </lineage>
</organism>
<accession>A0A8S9ZI25</accession>
<sequence length="215" mass="24357">MGNIQLINLFIFLLQLFFNLIFCNGPPQQPEIIPLPLQCYGRCLAKCSNENLKKSLNQCRKECRKYGQQGLCAKEDLECWGRCKDLILKKSEGPPLSPPTEMLIGSRELVQKEKKIPIYMIRLQAEFPERKSAQIFSRGLSHSGMAFPTAENVCGPVNIRLAAVNAEKGWPFGIDDLEVIPIFHLLSCAEPDLNQAMPMPEFIVILLLIHIKYPM</sequence>
<feature type="signal peptide" evidence="1">
    <location>
        <begin position="1"/>
        <end position="23"/>
    </location>
</feature>
<gene>
    <name evidence="2" type="ORF">Mgra_00007705</name>
</gene>
<keyword evidence="3" id="KW-1185">Reference proteome</keyword>
<evidence type="ECO:0000313" key="2">
    <source>
        <dbReference type="EMBL" id="KAF7632926.1"/>
    </source>
</evidence>
<dbReference type="Proteomes" id="UP000605970">
    <property type="component" value="Unassembled WGS sequence"/>
</dbReference>
<feature type="chain" id="PRO_5035850039" evidence="1">
    <location>
        <begin position="24"/>
        <end position="215"/>
    </location>
</feature>
<dbReference type="AlphaFoldDB" id="A0A8S9ZI25"/>
<dbReference type="EMBL" id="JABEBT010000090">
    <property type="protein sequence ID" value="KAF7632926.1"/>
    <property type="molecule type" value="Genomic_DNA"/>
</dbReference>
<evidence type="ECO:0000313" key="3">
    <source>
        <dbReference type="Proteomes" id="UP000605970"/>
    </source>
</evidence>
<keyword evidence="1" id="KW-0732">Signal</keyword>
<dbReference type="OrthoDB" id="10404919at2759"/>